<accession>A0A2Z4AD22</accession>
<sequence>MTAINPIAANDMYRIGGIADAAEVGLQKRATATLFSVPSSVKAGLFQQ</sequence>
<dbReference type="KEGG" id="mtar:DF168_01304"/>
<dbReference type="EMBL" id="CP029803">
    <property type="protein sequence ID" value="AWT60103.1"/>
    <property type="molecule type" value="Genomic_DNA"/>
</dbReference>
<dbReference type="Proteomes" id="UP000247465">
    <property type="component" value="Chromosome"/>
</dbReference>
<dbReference type="AlphaFoldDB" id="A0A2Z4AD22"/>
<protein>
    <submittedName>
        <fullName evidence="1">Uncharacterized protein</fullName>
    </submittedName>
</protein>
<reference evidence="1 2" key="1">
    <citation type="submission" date="2018-06" db="EMBL/GenBank/DDBJ databases">
        <title>Draft Genome Sequence of a Novel Marine Bacterium Related to the Verrucomicrobia.</title>
        <authorList>
            <person name="Vosseberg J."/>
            <person name="Martijn J."/>
            <person name="Ettema T.J.G."/>
        </authorList>
    </citation>
    <scope>NUCLEOTIDE SEQUENCE [LARGE SCALE GENOMIC DNA]</scope>
    <source>
        <strain evidence="1">TARA_B100001123</strain>
    </source>
</reference>
<gene>
    <name evidence="1" type="ORF">DF168_01304</name>
</gene>
<name>A0A2Z4AD22_9BACT</name>
<evidence type="ECO:0000313" key="1">
    <source>
        <dbReference type="EMBL" id="AWT60103.1"/>
    </source>
</evidence>
<organism evidence="1 2">
    <name type="scientific">Candidatus Moanibacter tarae</name>
    <dbReference type="NCBI Taxonomy" id="2200854"/>
    <lineage>
        <taxon>Bacteria</taxon>
        <taxon>Pseudomonadati</taxon>
        <taxon>Verrucomicrobiota</taxon>
        <taxon>Opitutia</taxon>
        <taxon>Puniceicoccales</taxon>
        <taxon>Puniceicoccales incertae sedis</taxon>
        <taxon>Candidatus Moanibacter</taxon>
    </lineage>
</organism>
<evidence type="ECO:0000313" key="2">
    <source>
        <dbReference type="Proteomes" id="UP000247465"/>
    </source>
</evidence>
<proteinExistence type="predicted"/>